<protein>
    <submittedName>
        <fullName evidence="1">Uncharacterized protein</fullName>
    </submittedName>
</protein>
<evidence type="ECO:0000313" key="1">
    <source>
        <dbReference type="EMBL" id="EZA62847.1"/>
    </source>
</evidence>
<keyword evidence="2" id="KW-1185">Reference proteome</keyword>
<sequence>MVVKLFVKYTIMPLMQKLLNAFPSGLLKLRLGLRDQNLQYIEEQKNALSFKQRPTVKTCTMLLRRVTSIIYVKDKVIGVN</sequence>
<reference evidence="1 2" key="1">
    <citation type="journal article" date="2014" name="Curr. Biol.">
        <title>The genome of the clonal raider ant Cerapachys biroi.</title>
        <authorList>
            <person name="Oxley P.R."/>
            <person name="Ji L."/>
            <person name="Fetter-Pruneda I."/>
            <person name="McKenzie S.K."/>
            <person name="Li C."/>
            <person name="Hu H."/>
            <person name="Zhang G."/>
            <person name="Kronauer D.J."/>
        </authorList>
    </citation>
    <scope>NUCLEOTIDE SEQUENCE [LARGE SCALE GENOMIC DNA]</scope>
</reference>
<gene>
    <name evidence="1" type="ORF">X777_01163</name>
</gene>
<dbReference type="AlphaFoldDB" id="A0A026X3J7"/>
<name>A0A026X3J7_OOCBI</name>
<evidence type="ECO:0000313" key="2">
    <source>
        <dbReference type="Proteomes" id="UP000053097"/>
    </source>
</evidence>
<accession>A0A026X3J7</accession>
<dbReference type="EMBL" id="KK107016">
    <property type="protein sequence ID" value="EZA62847.1"/>
    <property type="molecule type" value="Genomic_DNA"/>
</dbReference>
<dbReference type="Proteomes" id="UP000053097">
    <property type="component" value="Unassembled WGS sequence"/>
</dbReference>
<proteinExistence type="predicted"/>
<organism evidence="1 2">
    <name type="scientific">Ooceraea biroi</name>
    <name type="common">Clonal raider ant</name>
    <name type="synonym">Cerapachys biroi</name>
    <dbReference type="NCBI Taxonomy" id="2015173"/>
    <lineage>
        <taxon>Eukaryota</taxon>
        <taxon>Metazoa</taxon>
        <taxon>Ecdysozoa</taxon>
        <taxon>Arthropoda</taxon>
        <taxon>Hexapoda</taxon>
        <taxon>Insecta</taxon>
        <taxon>Pterygota</taxon>
        <taxon>Neoptera</taxon>
        <taxon>Endopterygota</taxon>
        <taxon>Hymenoptera</taxon>
        <taxon>Apocrita</taxon>
        <taxon>Aculeata</taxon>
        <taxon>Formicoidea</taxon>
        <taxon>Formicidae</taxon>
        <taxon>Dorylinae</taxon>
        <taxon>Ooceraea</taxon>
    </lineage>
</organism>